<comment type="caution">
    <text evidence="2">The sequence shown here is derived from an EMBL/GenBank/DDBJ whole genome shotgun (WGS) entry which is preliminary data.</text>
</comment>
<name>A0A395RYF8_FUSSP</name>
<accession>A0A395RYF8</accession>
<reference evidence="2 3" key="1">
    <citation type="journal article" date="2018" name="PLoS Pathog.">
        <title>Evolution of structural diversity of trichothecenes, a family of toxins produced by plant pathogenic and entomopathogenic fungi.</title>
        <authorList>
            <person name="Proctor R.H."/>
            <person name="McCormick S.P."/>
            <person name="Kim H.S."/>
            <person name="Cardoza R.E."/>
            <person name="Stanley A.M."/>
            <person name="Lindo L."/>
            <person name="Kelly A."/>
            <person name="Brown D.W."/>
            <person name="Lee T."/>
            <person name="Vaughan M.M."/>
            <person name="Alexander N.J."/>
            <person name="Busman M."/>
            <person name="Gutierrez S."/>
        </authorList>
    </citation>
    <scope>NUCLEOTIDE SEQUENCE [LARGE SCALE GENOMIC DNA]</scope>
    <source>
        <strain evidence="2 3">NRRL 3299</strain>
    </source>
</reference>
<sequence>MAPWKIRTRFLVISDTHSQEFPDDRKPLHKVDVAIHCGDLTETSKLHEFDSSIRLLKDINASLKLVIPGNHDFTLDTPTFKRAIAEIPPPDLKLVEKEYGRFGEAKSLMKSCTHEGIVYLTEGVHHFDLDNGAHLAVYASPYTPSDDCWGFQFDPWIGHEREINDQVDVIMTHGPPKGILDINFRGEHIGCPELFKLVAQAKPLMHCFGHAHRSWGAELIKWRDHDYEESSPDKAIDMDESVTIGVRDRFSSRSRDKPRVAWQKENKEMSVADTRAVPTKHRGSDELPIARRLHTLFVNAAIQGSGDIPFNHPWLVELDLPIS</sequence>
<dbReference type="EMBL" id="PXOF01000110">
    <property type="protein sequence ID" value="RGP64829.1"/>
    <property type="molecule type" value="Genomic_DNA"/>
</dbReference>
<dbReference type="GO" id="GO:0016787">
    <property type="term" value="F:hydrolase activity"/>
    <property type="evidence" value="ECO:0007669"/>
    <property type="project" value="InterPro"/>
</dbReference>
<dbReference type="InterPro" id="IPR004843">
    <property type="entry name" value="Calcineurin-like_PHP"/>
</dbReference>
<protein>
    <submittedName>
        <fullName evidence="2">Ser thr phosphatase family</fullName>
    </submittedName>
</protein>
<proteinExistence type="predicted"/>
<dbReference type="CDD" id="cd07379">
    <property type="entry name" value="MPP_239FB"/>
    <property type="match status" value="1"/>
</dbReference>
<feature type="domain" description="Calcineurin-like phosphoesterase" evidence="1">
    <location>
        <begin position="9"/>
        <end position="213"/>
    </location>
</feature>
<dbReference type="PANTHER" id="PTHR12905">
    <property type="entry name" value="METALLOPHOSPHOESTERASE"/>
    <property type="match status" value="1"/>
</dbReference>
<dbReference type="Gene3D" id="3.60.21.10">
    <property type="match status" value="1"/>
</dbReference>
<dbReference type="AlphaFoldDB" id="A0A395RYF8"/>
<evidence type="ECO:0000313" key="3">
    <source>
        <dbReference type="Proteomes" id="UP000266152"/>
    </source>
</evidence>
<keyword evidence="3" id="KW-1185">Reference proteome</keyword>
<gene>
    <name evidence="2" type="ORF">FSPOR_7765</name>
</gene>
<dbReference type="Proteomes" id="UP000266152">
    <property type="component" value="Unassembled WGS sequence"/>
</dbReference>
<organism evidence="2 3">
    <name type="scientific">Fusarium sporotrichioides</name>
    <dbReference type="NCBI Taxonomy" id="5514"/>
    <lineage>
        <taxon>Eukaryota</taxon>
        <taxon>Fungi</taxon>
        <taxon>Dikarya</taxon>
        <taxon>Ascomycota</taxon>
        <taxon>Pezizomycotina</taxon>
        <taxon>Sordariomycetes</taxon>
        <taxon>Hypocreomycetidae</taxon>
        <taxon>Hypocreales</taxon>
        <taxon>Nectriaceae</taxon>
        <taxon>Fusarium</taxon>
    </lineage>
</organism>
<dbReference type="Pfam" id="PF00149">
    <property type="entry name" value="Metallophos"/>
    <property type="match status" value="1"/>
</dbReference>
<evidence type="ECO:0000313" key="2">
    <source>
        <dbReference type="EMBL" id="RGP64829.1"/>
    </source>
</evidence>
<dbReference type="PANTHER" id="PTHR12905:SF0">
    <property type="entry name" value="CALCINEURIN-LIKE PHOSPHOESTERASE DOMAIN-CONTAINING PROTEIN"/>
    <property type="match status" value="1"/>
</dbReference>
<dbReference type="InterPro" id="IPR051693">
    <property type="entry name" value="UPF0046_metallophosphoest"/>
</dbReference>
<dbReference type="SUPFAM" id="SSF56300">
    <property type="entry name" value="Metallo-dependent phosphatases"/>
    <property type="match status" value="1"/>
</dbReference>
<evidence type="ECO:0000259" key="1">
    <source>
        <dbReference type="Pfam" id="PF00149"/>
    </source>
</evidence>
<dbReference type="InterPro" id="IPR029052">
    <property type="entry name" value="Metallo-depent_PP-like"/>
</dbReference>